<dbReference type="AlphaFoldDB" id="A0A7U9THG8"/>
<comment type="subunit">
    <text evidence="7">Consists of a catalytic RNA component (M1 or rnpB) and a protein subunit.</text>
</comment>
<dbReference type="SUPFAM" id="SSF54211">
    <property type="entry name" value="Ribosomal protein S5 domain 2-like"/>
    <property type="match status" value="1"/>
</dbReference>
<protein>
    <recommendedName>
        <fullName evidence="7 8">Ribonuclease P protein component</fullName>
        <shortName evidence="7">RNase P protein</shortName>
        <shortName evidence="7">RNaseP protein</shortName>
        <ecNumber evidence="7 8">3.1.26.5</ecNumber>
    </recommendedName>
    <alternativeName>
        <fullName evidence="7">Protein C5</fullName>
    </alternativeName>
</protein>
<name>A0A7U9THG8_9MOLU</name>
<dbReference type="HAMAP" id="MF_00227">
    <property type="entry name" value="RNase_P"/>
    <property type="match status" value="1"/>
</dbReference>
<dbReference type="InterPro" id="IPR020539">
    <property type="entry name" value="RNase_P_CS"/>
</dbReference>
<dbReference type="InterPro" id="IPR014721">
    <property type="entry name" value="Ribsml_uS5_D2-typ_fold_subgr"/>
</dbReference>
<dbReference type="InterPro" id="IPR020568">
    <property type="entry name" value="Ribosomal_Su5_D2-typ_SF"/>
</dbReference>
<dbReference type="GO" id="GO:0000049">
    <property type="term" value="F:tRNA binding"/>
    <property type="evidence" value="ECO:0007669"/>
    <property type="project" value="UniProtKB-UniRule"/>
</dbReference>
<keyword evidence="10" id="KW-1185">Reference proteome</keyword>
<evidence type="ECO:0000256" key="3">
    <source>
        <dbReference type="ARBA" id="ARBA00022722"/>
    </source>
</evidence>
<evidence type="ECO:0000256" key="5">
    <source>
        <dbReference type="ARBA" id="ARBA00022801"/>
    </source>
</evidence>
<dbReference type="Proteomes" id="UP000620133">
    <property type="component" value="Chromosome"/>
</dbReference>
<evidence type="ECO:0000313" key="9">
    <source>
        <dbReference type="EMBL" id="BCR36876.1"/>
    </source>
</evidence>
<dbReference type="PROSITE" id="PS00648">
    <property type="entry name" value="RIBONUCLEASE_P"/>
    <property type="match status" value="1"/>
</dbReference>
<dbReference type="NCBIfam" id="TIGR00188">
    <property type="entry name" value="rnpA"/>
    <property type="match status" value="1"/>
</dbReference>
<dbReference type="Gene3D" id="3.30.230.10">
    <property type="match status" value="1"/>
</dbReference>
<accession>A0A7U9THG8</accession>
<evidence type="ECO:0000256" key="8">
    <source>
        <dbReference type="NCBIfam" id="TIGR00188"/>
    </source>
</evidence>
<dbReference type="InterPro" id="IPR000100">
    <property type="entry name" value="RNase_P"/>
</dbReference>
<evidence type="ECO:0000256" key="4">
    <source>
        <dbReference type="ARBA" id="ARBA00022759"/>
    </source>
</evidence>
<reference evidence="9" key="1">
    <citation type="submission" date="2021-01" db="EMBL/GenBank/DDBJ databases">
        <title>Draft genome sequence of Acholeplasmataceae bacterium strain Mahy22.</title>
        <authorList>
            <person name="Watanabe M."/>
            <person name="Kojima H."/>
            <person name="Fukui M."/>
        </authorList>
    </citation>
    <scope>NUCLEOTIDE SEQUENCE</scope>
    <source>
        <strain evidence="9">Mahy22</strain>
    </source>
</reference>
<evidence type="ECO:0000256" key="7">
    <source>
        <dbReference type="HAMAP-Rule" id="MF_00227"/>
    </source>
</evidence>
<dbReference type="EMBL" id="AP024412">
    <property type="protein sequence ID" value="BCR36876.1"/>
    <property type="molecule type" value="Genomic_DNA"/>
</dbReference>
<gene>
    <name evidence="7 9" type="primary">rnpA</name>
    <name evidence="9" type="ORF">MPAN_017690</name>
</gene>
<dbReference type="GO" id="GO:0042781">
    <property type="term" value="F:3'-tRNA processing endoribonuclease activity"/>
    <property type="evidence" value="ECO:0007669"/>
    <property type="project" value="TreeGrafter"/>
</dbReference>
<keyword evidence="6 7" id="KW-0694">RNA-binding</keyword>
<organism evidence="9 10">
    <name type="scientific">Mariniplasma anaerobium</name>
    <dbReference type="NCBI Taxonomy" id="2735436"/>
    <lineage>
        <taxon>Bacteria</taxon>
        <taxon>Bacillati</taxon>
        <taxon>Mycoplasmatota</taxon>
        <taxon>Mollicutes</taxon>
        <taxon>Acholeplasmatales</taxon>
        <taxon>Acholeplasmataceae</taxon>
        <taxon>Mariniplasma</taxon>
    </lineage>
</organism>
<keyword evidence="4 7" id="KW-0255">Endonuclease</keyword>
<dbReference type="GO" id="GO:0030677">
    <property type="term" value="C:ribonuclease P complex"/>
    <property type="evidence" value="ECO:0007669"/>
    <property type="project" value="TreeGrafter"/>
</dbReference>
<dbReference type="EC" id="3.1.26.5" evidence="7 8"/>
<comment type="function">
    <text evidence="1 7">RNaseP catalyzes the removal of the 5'-leader sequence from pre-tRNA to produce the mature 5'-terminus. It can also cleave other RNA substrates such as 4.5S RNA. The protein component plays an auxiliary but essential role in vivo by binding to the 5'-leader sequence and broadening the substrate specificity of the ribozyme.</text>
</comment>
<dbReference type="KEGG" id="manr:MPAN_017690"/>
<dbReference type="PANTHER" id="PTHR33992">
    <property type="entry name" value="RIBONUCLEASE P PROTEIN COMPONENT"/>
    <property type="match status" value="1"/>
</dbReference>
<keyword evidence="5 7" id="KW-0378">Hydrolase</keyword>
<dbReference type="Pfam" id="PF00825">
    <property type="entry name" value="Ribonuclease_P"/>
    <property type="match status" value="1"/>
</dbReference>
<keyword evidence="3 7" id="KW-0540">Nuclease</keyword>
<sequence length="119" mass="14139">MKKKYRIKKYSEIDAVYRKRDAKNDSYFAVYQANDPEAKNFRFAMSIGTKYGNAVQRNLIKRRVRMIVSDLQDQFIINKLFLIVIRPKAKQLDYQEIKSKLTLLLKKSKLMENKNAKTL</sequence>
<comment type="catalytic activity">
    <reaction evidence="7">
        <text>Endonucleolytic cleavage of RNA, removing 5'-extranucleotides from tRNA precursor.</text>
        <dbReference type="EC" id="3.1.26.5"/>
    </reaction>
</comment>
<evidence type="ECO:0000256" key="6">
    <source>
        <dbReference type="ARBA" id="ARBA00022884"/>
    </source>
</evidence>
<evidence type="ECO:0000256" key="2">
    <source>
        <dbReference type="ARBA" id="ARBA00022694"/>
    </source>
</evidence>
<dbReference type="GO" id="GO:0001682">
    <property type="term" value="P:tRNA 5'-leader removal"/>
    <property type="evidence" value="ECO:0007669"/>
    <property type="project" value="UniProtKB-UniRule"/>
</dbReference>
<dbReference type="PANTHER" id="PTHR33992:SF1">
    <property type="entry name" value="RIBONUCLEASE P PROTEIN COMPONENT"/>
    <property type="match status" value="1"/>
</dbReference>
<comment type="similarity">
    <text evidence="7">Belongs to the RnpA family.</text>
</comment>
<evidence type="ECO:0000313" key="10">
    <source>
        <dbReference type="Proteomes" id="UP000620133"/>
    </source>
</evidence>
<dbReference type="RefSeq" id="WP_176239188.1">
    <property type="nucleotide sequence ID" value="NZ_AP024412.1"/>
</dbReference>
<proteinExistence type="inferred from homology"/>
<dbReference type="GO" id="GO:0004526">
    <property type="term" value="F:ribonuclease P activity"/>
    <property type="evidence" value="ECO:0007669"/>
    <property type="project" value="UniProtKB-UniRule"/>
</dbReference>
<evidence type="ECO:0000256" key="1">
    <source>
        <dbReference type="ARBA" id="ARBA00002663"/>
    </source>
</evidence>
<keyword evidence="2 7" id="KW-0819">tRNA processing</keyword>